<comment type="caution">
    <text evidence="2">The sequence shown here is derived from an EMBL/GenBank/DDBJ whole genome shotgun (WGS) entry which is preliminary data.</text>
</comment>
<evidence type="ECO:0000313" key="3">
    <source>
        <dbReference type="Proteomes" id="UP000623467"/>
    </source>
</evidence>
<dbReference type="Proteomes" id="UP000623467">
    <property type="component" value="Unassembled WGS sequence"/>
</dbReference>
<protein>
    <recommendedName>
        <fullName evidence="1">DUF6699 domain-containing protein</fullName>
    </recommendedName>
</protein>
<evidence type="ECO:0000313" key="2">
    <source>
        <dbReference type="EMBL" id="KAF7341743.1"/>
    </source>
</evidence>
<dbReference type="AlphaFoldDB" id="A0A8H7CNG6"/>
<reference evidence="2" key="1">
    <citation type="submission" date="2020-05" db="EMBL/GenBank/DDBJ databases">
        <title>Mycena genomes resolve the evolution of fungal bioluminescence.</title>
        <authorList>
            <person name="Tsai I.J."/>
        </authorList>
    </citation>
    <scope>NUCLEOTIDE SEQUENCE</scope>
    <source>
        <strain evidence="2">160909Yilan</strain>
    </source>
</reference>
<dbReference type="InterPro" id="IPR046522">
    <property type="entry name" value="DUF6699"/>
</dbReference>
<name>A0A8H7CNG6_9AGAR</name>
<sequence length="203" mass="22620">MIASTMSTKRVRFSETVEEYEHEKANLPSLLTPIFVIHSALRPNECEPLDFSLPSTLLRTNSGPESMVLDEPACAPLHPEVHIRVLSADDTRGLCTVALPTPCTVGDVLTTLHHNLRQPEMREDLQQGTEWYHSRRVGTLAHHCAGLDKLTRIDVISAEATTGTRRVDLLRGKVLFAGITVPDPTEPHKWELLLNFAQRYAGP</sequence>
<keyword evidence="3" id="KW-1185">Reference proteome</keyword>
<dbReference type="EMBL" id="JACAZH010000027">
    <property type="protein sequence ID" value="KAF7341743.1"/>
    <property type="molecule type" value="Genomic_DNA"/>
</dbReference>
<evidence type="ECO:0000259" key="1">
    <source>
        <dbReference type="Pfam" id="PF20415"/>
    </source>
</evidence>
<feature type="domain" description="DUF6699" evidence="1">
    <location>
        <begin position="58"/>
        <end position="181"/>
    </location>
</feature>
<dbReference type="Pfam" id="PF20415">
    <property type="entry name" value="DUF6699"/>
    <property type="match status" value="1"/>
</dbReference>
<dbReference type="OrthoDB" id="2915240at2759"/>
<accession>A0A8H7CNG6</accession>
<gene>
    <name evidence="2" type="ORF">MSAN_02073100</name>
</gene>
<proteinExistence type="predicted"/>
<organism evidence="2 3">
    <name type="scientific">Mycena sanguinolenta</name>
    <dbReference type="NCBI Taxonomy" id="230812"/>
    <lineage>
        <taxon>Eukaryota</taxon>
        <taxon>Fungi</taxon>
        <taxon>Dikarya</taxon>
        <taxon>Basidiomycota</taxon>
        <taxon>Agaricomycotina</taxon>
        <taxon>Agaricomycetes</taxon>
        <taxon>Agaricomycetidae</taxon>
        <taxon>Agaricales</taxon>
        <taxon>Marasmiineae</taxon>
        <taxon>Mycenaceae</taxon>
        <taxon>Mycena</taxon>
    </lineage>
</organism>